<accession>A0A401FYR6</accession>
<name>A0A401FYR6_9BACT</name>
<dbReference type="OrthoDB" id="8093255at2"/>
<keyword evidence="1" id="KW-0732">Signal</keyword>
<keyword evidence="4" id="KW-0406">Ion transport</keyword>
<dbReference type="SUPFAM" id="SSF141072">
    <property type="entry name" value="CalX-like"/>
    <property type="match status" value="3"/>
</dbReference>
<dbReference type="GO" id="GO:0016020">
    <property type="term" value="C:membrane"/>
    <property type="evidence" value="ECO:0007669"/>
    <property type="project" value="InterPro"/>
</dbReference>
<organism evidence="6 7">
    <name type="scientific">Desulfonema ishimotonii</name>
    <dbReference type="NCBI Taxonomy" id="45657"/>
    <lineage>
        <taxon>Bacteria</taxon>
        <taxon>Pseudomonadati</taxon>
        <taxon>Thermodesulfobacteriota</taxon>
        <taxon>Desulfobacteria</taxon>
        <taxon>Desulfobacterales</taxon>
        <taxon>Desulfococcaceae</taxon>
        <taxon>Desulfonema</taxon>
    </lineage>
</organism>
<dbReference type="PANTHER" id="PTHR11878:SF65">
    <property type="entry name" value="NA_CA-EXCHANGE PROTEIN, ISOFORM G"/>
    <property type="match status" value="1"/>
</dbReference>
<dbReference type="GO" id="GO:0098703">
    <property type="term" value="P:calcium ion import across plasma membrane"/>
    <property type="evidence" value="ECO:0007669"/>
    <property type="project" value="TreeGrafter"/>
</dbReference>
<keyword evidence="3" id="KW-0106">Calcium</keyword>
<feature type="domain" description="Calx-beta" evidence="5">
    <location>
        <begin position="1186"/>
        <end position="1284"/>
    </location>
</feature>
<keyword evidence="4" id="KW-0813">Transport</keyword>
<reference evidence="7" key="1">
    <citation type="submission" date="2017-11" db="EMBL/GenBank/DDBJ databases">
        <authorList>
            <person name="Watanabe M."/>
            <person name="Kojima H."/>
        </authorList>
    </citation>
    <scope>NUCLEOTIDE SEQUENCE [LARGE SCALE GENOMIC DNA]</scope>
    <source>
        <strain evidence="7">Tokyo 01</strain>
    </source>
</reference>
<evidence type="ECO:0000256" key="1">
    <source>
        <dbReference type="ARBA" id="ARBA00022729"/>
    </source>
</evidence>
<comment type="caution">
    <text evidence="6">The sequence shown here is derived from an EMBL/GenBank/DDBJ whole genome shotgun (WGS) entry which is preliminary data.</text>
</comment>
<evidence type="ECO:0000259" key="5">
    <source>
        <dbReference type="SMART" id="SM00237"/>
    </source>
</evidence>
<reference evidence="7" key="2">
    <citation type="submission" date="2019-01" db="EMBL/GenBank/DDBJ databases">
        <title>Genome sequence of Desulfonema ishimotonii strain Tokyo 01.</title>
        <authorList>
            <person name="Fukui M."/>
        </authorList>
    </citation>
    <scope>NUCLEOTIDE SEQUENCE [LARGE SCALE GENOMIC DNA]</scope>
    <source>
        <strain evidence="7">Tokyo 01</strain>
    </source>
</reference>
<dbReference type="SMART" id="SM00237">
    <property type="entry name" value="Calx_beta"/>
    <property type="match status" value="1"/>
</dbReference>
<dbReference type="InterPro" id="IPR051171">
    <property type="entry name" value="CaCA"/>
</dbReference>
<protein>
    <recommendedName>
        <fullName evidence="5">Calx-beta domain-containing protein</fullName>
    </recommendedName>
</protein>
<dbReference type="SUPFAM" id="SSF89372">
    <property type="entry name" value="Fucose-specific lectin"/>
    <property type="match status" value="1"/>
</dbReference>
<keyword evidence="7" id="KW-1185">Reference proteome</keyword>
<dbReference type="GO" id="GO:0005432">
    <property type="term" value="F:calcium:sodium antiporter activity"/>
    <property type="evidence" value="ECO:0007669"/>
    <property type="project" value="TreeGrafter"/>
</dbReference>
<evidence type="ECO:0000256" key="4">
    <source>
        <dbReference type="ARBA" id="ARBA00023065"/>
    </source>
</evidence>
<sequence>MTAAGSDVFAVEWHGAILRYSAFELSLPESLQEGETVSATGTISLRSTPEHDLNIALITDMPSAVTIPAAVVISAGQTSVSFPLTARDNASSDATRTLLVTASANGCNAGNRFIRIYDDETAELITEMPSAVAEDDGLISGGGTVRISASLPTDLTISLTSDAPHVIRVPQSVTVPAGEDRAAFDVMVTDDAEIDGPETVQITASVRGWTSGSASVTVTDNDQYRLNLILPETADEGDGVLPGAGQVEVPVPFDGDITVALFSDDLSEMRVPEAVTIPAGQTVAAFDLTPIRDALIDGSQTAVLSASASGFPGTRASVEITDADGRWDDVTRGTNKLRDIWGSSPDNVYAVGSDGLIFHYDGTAWQPEQNITTAPLRGIWGSGPSDIFAAGNDGTILRYDGRQWQKMPTHTDETFYAVWGSSAKNVFAVGGKSNTGGIILQYDGSEWREMVTGLRGPLNTIWGNSENDIFAAGDKGQILHYDGTEWRETDSGTDDTIKSLWGSSGSDVFAVGSGLVLHYNGTEWQPMDGAAGQNLRAIWGDSSDNVFAVGGSGLILHYDGTEWREMECPTDEPLWAVWGSSGKNVFVAGGDCAIAGFDGKTWTMSKDSDNYYRGVWGCPAETGPGYTAFMVGDDGLIVQYDGSDLTVMEKGFYPDLNSIWGRSATDIYAVGDDGLILRFDGVRWHRMDSGGFFESLRGVWGLPSEQGEDVFAVGDDGRILRFDGVEWHRMESGTDTDLTGIRGTSGSDIFVVGKKCIILHYDGAEWKQMETDTGRNLNAVWGSSGDSVWAAGDSGLLHYDGIRWRQPDSPLSNPLYGLWGRCASDLFAVGSSVILHYDGEEWTEMDGPSTPLDGVWGEDNGEIIVVGRYNTIVRFSPVGIEIPETVAEGDGLLEGQGRVYIRQSSDTDLAVTLTSHDTTEITVPTEITIPAGETDAIFDLTVREDDLWDGTQRVMVTASAPGSHLGTGFIRIRDNESAPLSVQLPGQASESDGVLAEAGSVTLSQTAGKAVTVSLASDDPKVSVPENITVPAGQTGALFDLTILDETVFDGDRFVTVTASVDGWIPGSAVIEVSDNEVAELSLETAEAASEDITGTKSSLSGVTSVSENDGEVPVILSVPGILADDLEVALSSDQPDLISPDATVILPAGAQSVRFPLSITDNAETDGSRIVTVSAAAPGWISATIDIEITDDDPGTLRFGSARYMVREEAGSAEIGVVRELSDSGRIEISYASSDGTAFADTDYRPVSGTLVFEDGETRKIISVPLMADAETEGGERFYLSLENPLGGAVRGTPDTAEIIIADDMTWVSYAGDVTKHHLRGLWGGSDTDVFAVGWQGTILHWNGKGWEDMSLESGTAVAFEGIWGSSGKNVFAVGQDGTIFHYDGSSWTPLERKTERPLYAVWGDSGADIFVGGSGVLLHCDGKKWQKTDVGTADIRGIWGDSATDIFAVGCDGAILHYDGTEWLPMESGTADHLYSVWGDSGTDVFAAGAYGTIVHYNGTEWTPMAGPDQFVLYLDAVWGASGSDVLAAGWGGTVLRYDGTDWKALHRETGAGLHALWGPSGTGAALDVFAVGENGEVRHYTPSSE</sequence>
<dbReference type="InterPro" id="IPR036322">
    <property type="entry name" value="WD40_repeat_dom_sf"/>
</dbReference>
<evidence type="ECO:0000256" key="3">
    <source>
        <dbReference type="ARBA" id="ARBA00022837"/>
    </source>
</evidence>
<dbReference type="SUPFAM" id="SSF50978">
    <property type="entry name" value="WD40 repeat-like"/>
    <property type="match status" value="1"/>
</dbReference>
<keyword evidence="2" id="KW-0677">Repeat</keyword>
<dbReference type="SMART" id="SM00706">
    <property type="entry name" value="TECPR"/>
    <property type="match status" value="6"/>
</dbReference>
<dbReference type="Gene3D" id="2.60.40.2030">
    <property type="match status" value="2"/>
</dbReference>
<dbReference type="EMBL" id="BEXT01000001">
    <property type="protein sequence ID" value="GBC62104.1"/>
    <property type="molecule type" value="Genomic_DNA"/>
</dbReference>
<dbReference type="Proteomes" id="UP000288096">
    <property type="component" value="Unassembled WGS sequence"/>
</dbReference>
<dbReference type="PANTHER" id="PTHR11878">
    <property type="entry name" value="SODIUM/CALCIUM EXCHANGER"/>
    <property type="match status" value="1"/>
</dbReference>
<evidence type="ECO:0000256" key="2">
    <source>
        <dbReference type="ARBA" id="ARBA00022737"/>
    </source>
</evidence>
<dbReference type="Pfam" id="PF03160">
    <property type="entry name" value="Calx-beta"/>
    <property type="match status" value="1"/>
</dbReference>
<evidence type="ECO:0000313" key="7">
    <source>
        <dbReference type="Proteomes" id="UP000288096"/>
    </source>
</evidence>
<dbReference type="InterPro" id="IPR006624">
    <property type="entry name" value="Beta-propeller_rpt_TECPR"/>
</dbReference>
<dbReference type="InterPro" id="IPR038081">
    <property type="entry name" value="CalX-like_sf"/>
</dbReference>
<dbReference type="InterPro" id="IPR003644">
    <property type="entry name" value="Calx_beta"/>
</dbReference>
<dbReference type="GO" id="GO:0007154">
    <property type="term" value="P:cell communication"/>
    <property type="evidence" value="ECO:0007669"/>
    <property type="project" value="InterPro"/>
</dbReference>
<proteinExistence type="predicted"/>
<gene>
    <name evidence="6" type="ORF">DENIS_3067</name>
</gene>
<evidence type="ECO:0000313" key="6">
    <source>
        <dbReference type="EMBL" id="GBC62104.1"/>
    </source>
</evidence>
<dbReference type="RefSeq" id="WP_124329307.1">
    <property type="nucleotide sequence ID" value="NZ_BEXT01000001.1"/>
</dbReference>